<dbReference type="Proteomes" id="UP001055879">
    <property type="component" value="Linkage Group LG01"/>
</dbReference>
<sequence length="801" mass="93790">MHCLLIILTWTLRTRRLIQELADLFKNSQDSYQELAEDQDFVVVERIRRKPQEFVGIIRFRIVISEKFLRTEFAVLYTTKSKEFVIESVANFIEFAEMTSREALAIGTDTKRPVLFKGEYEQWKDRFMDFIERHELGELIKKSLTEGIMAIPMKTRTVGGEQREYPLPLDEFTEEQLKRRNADRLAKTYILQGIPNEIYVKIDSYKAIGKEIWDQVEKMMLRQSNKVNKSQIELNVKFLSILQPEWKRFTRQMKQMKDLNEIPLHEVYETLWQNEEEVDEIKAEKKKDDKAVADPIALVVKKKSVSLKKKKKVIISKSEEAESEDNSDSEDCEDLKQAMLMLTKAFQKKFYKKPSSNSQRYSSGSRNYEHKEKVEGKRIEEKRSDEKPYKAEEKKQPESTKCYNCDEEVEKEEIAHICLMGNIVNEAEDKAESDEEEKEEVCDMTESDFLNQMHAMMVKLQELESKLKREKSVIKDKNQSIQKLSNDIAEKNVLIEALHKNIDTSAKEKTIIHKELFETVSKYRLCEFESKELNKMYSSLSKENRSLLEKVHVLEGKLYTLGQTEQTIYLNKPKENKECWGLGYENPHYLKKGITEVSALYDFGFLKLAPQYPELRVEWTKLSEEDEAKEFEKRKNTAKVQLPFRYERLNNSYSSDNSKFLSNDYFESYSLKEMEAKPIEVTPESLRLSVVMTVDEATTWPVFIVGMMLAMTGLPPDPCSPIAGSTLGVPIRSLRLLTDKDVAICVLGITKDKIDYVLRPQEKLKHLFVEKEMSYWWGLKQELDELVACFNDVHERIVKQK</sequence>
<dbReference type="EMBL" id="CM042047">
    <property type="protein sequence ID" value="KAI3771355.1"/>
    <property type="molecule type" value="Genomic_DNA"/>
</dbReference>
<reference evidence="2" key="1">
    <citation type="journal article" date="2022" name="Mol. Ecol. Resour.">
        <title>The genomes of chicory, endive, great burdock and yacon provide insights into Asteraceae palaeo-polyploidization history and plant inulin production.</title>
        <authorList>
            <person name="Fan W."/>
            <person name="Wang S."/>
            <person name="Wang H."/>
            <person name="Wang A."/>
            <person name="Jiang F."/>
            <person name="Liu H."/>
            <person name="Zhao H."/>
            <person name="Xu D."/>
            <person name="Zhang Y."/>
        </authorList>
    </citation>
    <scope>NUCLEOTIDE SEQUENCE [LARGE SCALE GENOMIC DNA]</scope>
    <source>
        <strain evidence="2">cv. Niubang</strain>
    </source>
</reference>
<proteinExistence type="predicted"/>
<name>A0ACB9FKL9_ARCLA</name>
<gene>
    <name evidence="1" type="ORF">L6452_02518</name>
</gene>
<accession>A0ACB9FKL9</accession>
<keyword evidence="2" id="KW-1185">Reference proteome</keyword>
<evidence type="ECO:0000313" key="2">
    <source>
        <dbReference type="Proteomes" id="UP001055879"/>
    </source>
</evidence>
<comment type="caution">
    <text evidence="1">The sequence shown here is derived from an EMBL/GenBank/DDBJ whole genome shotgun (WGS) entry which is preliminary data.</text>
</comment>
<organism evidence="1 2">
    <name type="scientific">Arctium lappa</name>
    <name type="common">Greater burdock</name>
    <name type="synonym">Lappa major</name>
    <dbReference type="NCBI Taxonomy" id="4217"/>
    <lineage>
        <taxon>Eukaryota</taxon>
        <taxon>Viridiplantae</taxon>
        <taxon>Streptophyta</taxon>
        <taxon>Embryophyta</taxon>
        <taxon>Tracheophyta</taxon>
        <taxon>Spermatophyta</taxon>
        <taxon>Magnoliopsida</taxon>
        <taxon>eudicotyledons</taxon>
        <taxon>Gunneridae</taxon>
        <taxon>Pentapetalae</taxon>
        <taxon>asterids</taxon>
        <taxon>campanulids</taxon>
        <taxon>Asterales</taxon>
        <taxon>Asteraceae</taxon>
        <taxon>Carduoideae</taxon>
        <taxon>Cardueae</taxon>
        <taxon>Arctiinae</taxon>
        <taxon>Arctium</taxon>
    </lineage>
</organism>
<evidence type="ECO:0000313" key="1">
    <source>
        <dbReference type="EMBL" id="KAI3771355.1"/>
    </source>
</evidence>
<protein>
    <submittedName>
        <fullName evidence="1">Uncharacterized protein</fullName>
    </submittedName>
</protein>
<reference evidence="1 2" key="2">
    <citation type="journal article" date="2022" name="Mol. Ecol. Resour.">
        <title>The genomes of chicory, endive, great burdock and yacon provide insights into Asteraceae paleo-polyploidization history and plant inulin production.</title>
        <authorList>
            <person name="Fan W."/>
            <person name="Wang S."/>
            <person name="Wang H."/>
            <person name="Wang A."/>
            <person name="Jiang F."/>
            <person name="Liu H."/>
            <person name="Zhao H."/>
            <person name="Xu D."/>
            <person name="Zhang Y."/>
        </authorList>
    </citation>
    <scope>NUCLEOTIDE SEQUENCE [LARGE SCALE GENOMIC DNA]</scope>
    <source>
        <strain evidence="2">cv. Niubang</strain>
    </source>
</reference>